<dbReference type="EMBL" id="FNLN01000017">
    <property type="protein sequence ID" value="SDU01152.1"/>
    <property type="molecule type" value="Genomic_DNA"/>
</dbReference>
<accession>A0A1H2F1E4</accession>
<dbReference type="KEGG" id="nur:ATY38_11290"/>
<dbReference type="RefSeq" id="WP_062560186.1">
    <property type="nucleotide sequence ID" value="NZ_CP013341.1"/>
</dbReference>
<keyword evidence="2" id="KW-1185">Reference proteome</keyword>
<sequence>MQNEHSGQFDNTSDNDNRLKTLEAEVREAIASGTHIRETVRRLTLEAMNAKHIDLESLQRIITAVMDGVHDGAAHQLQHATNQAHAAKSQITEAVAGLDSALAGFAEASKLAVQEVTSQARKFSDTELQRTRSDLESLESLFLDTLHRTGTAAQGVIAEILLDLSQHAKNNGTTVGSQLKETLAIFAQQIAAVGQSQLETGATLAQKTAEFVGKITQGVLSGIKDKSK</sequence>
<evidence type="ECO:0000313" key="2">
    <source>
        <dbReference type="Proteomes" id="UP000182882"/>
    </source>
</evidence>
<gene>
    <name evidence="1" type="ORF">SAMN05216406_1175</name>
</gene>
<protein>
    <submittedName>
        <fullName evidence="1">Uncharacterized protein</fullName>
    </submittedName>
</protein>
<dbReference type="AlphaFoldDB" id="A0A1H2F1E4"/>
<dbReference type="InterPro" id="IPR046708">
    <property type="entry name" value="DUF6781"/>
</dbReference>
<organism evidence="1 2">
    <name type="scientific">Nitrosomonas ureae</name>
    <dbReference type="NCBI Taxonomy" id="44577"/>
    <lineage>
        <taxon>Bacteria</taxon>
        <taxon>Pseudomonadati</taxon>
        <taxon>Pseudomonadota</taxon>
        <taxon>Betaproteobacteria</taxon>
        <taxon>Nitrosomonadales</taxon>
        <taxon>Nitrosomonadaceae</taxon>
        <taxon>Nitrosomonas</taxon>
    </lineage>
</organism>
<reference evidence="2" key="1">
    <citation type="submission" date="2016-10" db="EMBL/GenBank/DDBJ databases">
        <authorList>
            <person name="Varghese N."/>
            <person name="Submissions S."/>
        </authorList>
    </citation>
    <scope>NUCLEOTIDE SEQUENCE [LARGE SCALE GENOMIC DNA]</scope>
    <source>
        <strain evidence="2">Nm10</strain>
    </source>
</reference>
<proteinExistence type="predicted"/>
<dbReference type="Pfam" id="PF20572">
    <property type="entry name" value="DUF6781"/>
    <property type="match status" value="1"/>
</dbReference>
<evidence type="ECO:0000313" key="1">
    <source>
        <dbReference type="EMBL" id="SDU01152.1"/>
    </source>
</evidence>
<name>A0A1H2F1E4_9PROT</name>
<dbReference type="Proteomes" id="UP000182882">
    <property type="component" value="Unassembled WGS sequence"/>
</dbReference>